<evidence type="ECO:0000256" key="6">
    <source>
        <dbReference type="ARBA" id="ARBA00023136"/>
    </source>
</evidence>
<dbReference type="InterPro" id="IPR002898">
    <property type="entry name" value="MotA_ExbB_proton_chnl"/>
</dbReference>
<evidence type="ECO:0000313" key="12">
    <source>
        <dbReference type="Proteomes" id="UP000651977"/>
    </source>
</evidence>
<evidence type="ECO:0000256" key="4">
    <source>
        <dbReference type="ARBA" id="ARBA00022779"/>
    </source>
</evidence>
<dbReference type="Pfam" id="PF01618">
    <property type="entry name" value="MotA_ExbB"/>
    <property type="match status" value="1"/>
</dbReference>
<dbReference type="InterPro" id="IPR046786">
    <property type="entry name" value="MotA_N"/>
</dbReference>
<keyword evidence="2" id="KW-1003">Cell membrane</keyword>
<dbReference type="Pfam" id="PF20560">
    <property type="entry name" value="MotA_N"/>
    <property type="match status" value="1"/>
</dbReference>
<organism evidence="11 12">
    <name type="scientific">Agarivorans gilvus</name>
    <dbReference type="NCBI Taxonomy" id="680279"/>
    <lineage>
        <taxon>Bacteria</taxon>
        <taxon>Pseudomonadati</taxon>
        <taxon>Pseudomonadota</taxon>
        <taxon>Gammaproteobacteria</taxon>
        <taxon>Alteromonadales</taxon>
        <taxon>Alteromonadaceae</taxon>
        <taxon>Agarivorans</taxon>
    </lineage>
</organism>
<keyword evidence="12" id="KW-1185">Reference proteome</keyword>
<dbReference type="PANTHER" id="PTHR30433:SF3">
    <property type="entry name" value="MOTILITY PROTEIN A"/>
    <property type="match status" value="1"/>
</dbReference>
<evidence type="ECO:0000256" key="1">
    <source>
        <dbReference type="ARBA" id="ARBA00004651"/>
    </source>
</evidence>
<keyword evidence="7" id="KW-0653">Protein transport</keyword>
<keyword evidence="5 8" id="KW-1133">Transmembrane helix</keyword>
<dbReference type="Proteomes" id="UP000651977">
    <property type="component" value="Unassembled WGS sequence"/>
</dbReference>
<dbReference type="InterPro" id="IPR047055">
    <property type="entry name" value="MotA-like"/>
</dbReference>
<keyword evidence="3 8" id="KW-0812">Transmembrane</keyword>
<feature type="transmembrane region" description="Helical" evidence="8">
    <location>
        <begin position="177"/>
        <end position="203"/>
    </location>
</feature>
<gene>
    <name evidence="11" type="primary">motA</name>
    <name evidence="11" type="ORF">GCM10007414_09560</name>
</gene>
<reference evidence="12" key="1">
    <citation type="journal article" date="2019" name="Int. J. Syst. Evol. Microbiol.">
        <title>The Global Catalogue of Microorganisms (GCM) 10K type strain sequencing project: providing services to taxonomists for standard genome sequencing and annotation.</title>
        <authorList>
            <consortium name="The Broad Institute Genomics Platform"/>
            <consortium name="The Broad Institute Genome Sequencing Center for Infectious Disease"/>
            <person name="Wu L."/>
            <person name="Ma J."/>
        </authorList>
    </citation>
    <scope>NUCLEOTIDE SEQUENCE [LARGE SCALE GENOMIC DNA]</scope>
    <source>
        <strain evidence="12">CGMCC 1.10131</strain>
    </source>
</reference>
<comment type="similarity">
    <text evidence="7">Belongs to the exbB/tolQ family.</text>
</comment>
<evidence type="ECO:0000256" key="5">
    <source>
        <dbReference type="ARBA" id="ARBA00022989"/>
    </source>
</evidence>
<sequence>MDKLSIAGVLLAFSAVGFGHTLAGGSLSDLVNLHAFIIVVGGTIGAVMLQTPAEQFVLAIKSIPKVWQKSNFDFARQSKLILSWSHTVRKDGYLVLQKHRQSADPFSLLGLEMLIDGAEPQHLKQSLEDVLDLEQNRLEKQAGVFEAMGGYCPTVGILGAVLGLIQAMAFLTSPEQLGQGIAVAFVATIYGVGFANFVFLPLANKLRALAGERAIYQEMTLTGLVCIAEGAGSLEVQRRLASFTWERG</sequence>
<comment type="caution">
    <text evidence="11">The sequence shown here is derived from an EMBL/GenBank/DDBJ whole genome shotgun (WGS) entry which is preliminary data.</text>
</comment>
<keyword evidence="4" id="KW-0283">Flagellar rotation</keyword>
<keyword evidence="7" id="KW-0813">Transport</keyword>
<comment type="subcellular location">
    <subcellularLocation>
        <location evidence="1">Cell membrane</location>
        <topology evidence="1">Multi-pass membrane protein</topology>
    </subcellularLocation>
    <subcellularLocation>
        <location evidence="7">Membrane</location>
        <topology evidence="7">Multi-pass membrane protein</topology>
    </subcellularLocation>
</comment>
<protein>
    <submittedName>
        <fullName evidence="11">Chemotaxis protein MotA</fullName>
    </submittedName>
</protein>
<dbReference type="PANTHER" id="PTHR30433">
    <property type="entry name" value="CHEMOTAXIS PROTEIN MOTA"/>
    <property type="match status" value="1"/>
</dbReference>
<evidence type="ECO:0000313" key="11">
    <source>
        <dbReference type="EMBL" id="GGA98625.1"/>
    </source>
</evidence>
<evidence type="ECO:0000256" key="7">
    <source>
        <dbReference type="RuleBase" id="RU004057"/>
    </source>
</evidence>
<accession>A0ABQ1HY82</accession>
<evidence type="ECO:0000256" key="2">
    <source>
        <dbReference type="ARBA" id="ARBA00022475"/>
    </source>
</evidence>
<feature type="domain" description="Motility protein A N-terminal" evidence="10">
    <location>
        <begin position="6"/>
        <end position="83"/>
    </location>
</feature>
<dbReference type="RefSeq" id="WP_055732190.1">
    <property type="nucleotide sequence ID" value="NZ_BMDY01000004.1"/>
</dbReference>
<dbReference type="NCBIfam" id="NF006583">
    <property type="entry name" value="PRK09109.1"/>
    <property type="match status" value="1"/>
</dbReference>
<evidence type="ECO:0000259" key="9">
    <source>
        <dbReference type="Pfam" id="PF01618"/>
    </source>
</evidence>
<evidence type="ECO:0000256" key="8">
    <source>
        <dbReference type="SAM" id="Phobius"/>
    </source>
</evidence>
<evidence type="ECO:0000256" key="3">
    <source>
        <dbReference type="ARBA" id="ARBA00022692"/>
    </source>
</evidence>
<keyword evidence="6 8" id="KW-0472">Membrane</keyword>
<dbReference type="EMBL" id="BMDY01000004">
    <property type="protein sequence ID" value="GGA98625.1"/>
    <property type="molecule type" value="Genomic_DNA"/>
</dbReference>
<feature type="transmembrane region" description="Helical" evidence="8">
    <location>
        <begin position="33"/>
        <end position="51"/>
    </location>
</feature>
<evidence type="ECO:0000259" key="10">
    <source>
        <dbReference type="Pfam" id="PF20560"/>
    </source>
</evidence>
<proteinExistence type="inferred from homology"/>
<feature type="domain" description="MotA/TolQ/ExbB proton channel" evidence="9">
    <location>
        <begin position="101"/>
        <end position="212"/>
    </location>
</feature>
<name>A0ABQ1HY82_9ALTE</name>
<feature type="transmembrane region" description="Helical" evidence="8">
    <location>
        <begin position="150"/>
        <end position="171"/>
    </location>
</feature>